<name>A0A7L6WNR5_STRSL</name>
<dbReference type="InterPro" id="IPR001996">
    <property type="entry name" value="PTS_IIB_1"/>
</dbReference>
<feature type="transmembrane region" description="Helical" evidence="12">
    <location>
        <begin position="174"/>
        <end position="192"/>
    </location>
</feature>
<keyword evidence="9 12" id="KW-1133">Transmembrane helix</keyword>
<keyword evidence="2" id="KW-0813">Transport</keyword>
<evidence type="ECO:0000256" key="9">
    <source>
        <dbReference type="ARBA" id="ARBA00022989"/>
    </source>
</evidence>
<feature type="transmembrane region" description="Helical" evidence="12">
    <location>
        <begin position="101"/>
        <end position="132"/>
    </location>
</feature>
<dbReference type="FunFam" id="3.30.1360.60:FF:000001">
    <property type="entry name" value="PTS system glucose-specific IIBC component PtsG"/>
    <property type="match status" value="1"/>
</dbReference>
<dbReference type="GO" id="GO:0005886">
    <property type="term" value="C:plasma membrane"/>
    <property type="evidence" value="ECO:0007669"/>
    <property type="project" value="UniProtKB-SubCell"/>
</dbReference>
<dbReference type="GO" id="GO:0009401">
    <property type="term" value="P:phosphoenolpyruvate-dependent sugar phosphotransferase system"/>
    <property type="evidence" value="ECO:0007669"/>
    <property type="project" value="UniProtKB-KW"/>
</dbReference>
<dbReference type="GO" id="GO:0015771">
    <property type="term" value="P:trehalose transport"/>
    <property type="evidence" value="ECO:0007669"/>
    <property type="project" value="TreeGrafter"/>
</dbReference>
<dbReference type="Gene3D" id="3.30.1360.60">
    <property type="entry name" value="Glucose permease domain IIB"/>
    <property type="match status" value="1"/>
</dbReference>
<dbReference type="PROSITE" id="PS51098">
    <property type="entry name" value="PTS_EIIB_TYPE_1"/>
    <property type="match status" value="1"/>
</dbReference>
<keyword evidence="3" id="KW-1003">Cell membrane</keyword>
<proteinExistence type="predicted"/>
<evidence type="ECO:0000256" key="4">
    <source>
        <dbReference type="ARBA" id="ARBA00022597"/>
    </source>
</evidence>
<dbReference type="PANTHER" id="PTHR30175">
    <property type="entry name" value="PHOSPHOTRANSFERASE SYSTEM TRANSPORT PROTEIN"/>
    <property type="match status" value="1"/>
</dbReference>
<evidence type="ECO:0000256" key="6">
    <source>
        <dbReference type="ARBA" id="ARBA00022683"/>
    </source>
</evidence>
<dbReference type="InterPro" id="IPR036878">
    <property type="entry name" value="Glu_permease_IIB"/>
</dbReference>
<feature type="transmembrane region" description="Helical" evidence="12">
    <location>
        <begin position="427"/>
        <end position="450"/>
    </location>
</feature>
<dbReference type="CDD" id="cd00212">
    <property type="entry name" value="PTS_IIB_glc"/>
    <property type="match status" value="1"/>
</dbReference>
<sequence length="453" mass="47921">MDYKEIGQKILEAVGGKENVQNLTHCATRLRFTLADDSKADDEAVKAIDGVVSLAKSGGQYQVVVGSDVPNVYRALEGLLDLDEVSKESSEKQDRTPLQSFLALISGIFTPILPVITAAGMIKAVLSLLVVFKVVAVDDVNYQVLNFIGDAGFYFLPVFLGASAARQFKTNAQLGMLIGAILLHPTFTQIVTTAKEAGHGVSFFSIPLTLTSYSSTVIPVILAVWFMSYVERFAIKISPKAVKFFLVPMITTLITAIVTLLILGPIGAVIGNWLGDFFKWLENFGPWVVPTIVGATFPLMVTTGTHYGLVSIGINNRMTIGYDTIAQPGALASNVAQGGAALAIALKTKDTNKKALASSAGITAICGITEPALYGVTLQNKAALIGSIVAGGVGGFFLGILGARNFAGGSPGLLTIAAYIGEDTLKYFYTAIAGLVISVVVSFIVTFVLYKED</sequence>
<dbReference type="PANTHER" id="PTHR30175:SF1">
    <property type="entry name" value="PTS SYSTEM ARBUTIN-, CELLOBIOSE-, AND SALICIN-SPECIFIC EIIBC COMPONENT-RELATED"/>
    <property type="match status" value="1"/>
</dbReference>
<dbReference type="InterPro" id="IPR050558">
    <property type="entry name" value="PTS_Sugar-Specific_Components"/>
</dbReference>
<evidence type="ECO:0000259" key="14">
    <source>
        <dbReference type="PROSITE" id="PS51103"/>
    </source>
</evidence>
<dbReference type="PROSITE" id="PS51103">
    <property type="entry name" value="PTS_EIIC_TYPE_1"/>
    <property type="match status" value="1"/>
</dbReference>
<keyword evidence="6" id="KW-0598">Phosphotransferase system</keyword>
<dbReference type="GO" id="GO:0016301">
    <property type="term" value="F:kinase activity"/>
    <property type="evidence" value="ECO:0007669"/>
    <property type="project" value="UniProtKB-KW"/>
</dbReference>
<keyword evidence="5" id="KW-0808">Transferase</keyword>
<dbReference type="InterPro" id="IPR013013">
    <property type="entry name" value="PTS_EIIC_1"/>
</dbReference>
<keyword evidence="10 12" id="KW-0472">Membrane</keyword>
<dbReference type="PROSITE" id="PS01035">
    <property type="entry name" value="PTS_EIIB_TYPE_1_CYS"/>
    <property type="match status" value="1"/>
</dbReference>
<comment type="subcellular location">
    <subcellularLocation>
        <location evidence="1">Cell membrane</location>
        <topology evidence="1">Multi-pass membrane protein</topology>
    </subcellularLocation>
</comment>
<dbReference type="AlphaFoldDB" id="A0A7L6WNR5"/>
<dbReference type="InterPro" id="IPR018113">
    <property type="entry name" value="PTrfase_EIIB_Cys"/>
</dbReference>
<feature type="domain" description="PTS EIIB type-1" evidence="13">
    <location>
        <begin position="4"/>
        <end position="86"/>
    </location>
</feature>
<gene>
    <name evidence="15" type="ORF">HRE60_09575</name>
</gene>
<dbReference type="GO" id="GO:0090589">
    <property type="term" value="F:protein-phosphocysteine-trehalose phosphotransferase system transporter activity"/>
    <property type="evidence" value="ECO:0007669"/>
    <property type="project" value="TreeGrafter"/>
</dbReference>
<keyword evidence="4" id="KW-0762">Sugar transport</keyword>
<dbReference type="InterPro" id="IPR003352">
    <property type="entry name" value="PTS_EIIC"/>
</dbReference>
<dbReference type="GO" id="GO:0008982">
    <property type="term" value="F:protein-N(PI)-phosphohistidine-sugar phosphotransferase activity"/>
    <property type="evidence" value="ECO:0007669"/>
    <property type="project" value="InterPro"/>
</dbReference>
<dbReference type="Proteomes" id="UP000516705">
    <property type="component" value="Chromosome"/>
</dbReference>
<evidence type="ECO:0000313" key="16">
    <source>
        <dbReference type="Proteomes" id="UP000516705"/>
    </source>
</evidence>
<dbReference type="EMBL" id="CP054153">
    <property type="protein sequence ID" value="QMI51890.1"/>
    <property type="molecule type" value="Genomic_DNA"/>
</dbReference>
<reference evidence="15 16" key="1">
    <citation type="journal article" date="2020" name="Microbiol. Resour. Announc.">
        <title>Complete Genome Sequence of Streptococcus salivarius DB-B5, a Novel Probiotic Candidate Isolated from the Supragingival Plaque of a Healthy Female Subject.</title>
        <authorList>
            <person name="Fields F.R."/>
            <person name="Li X."/>
            <person name="Navarre W.W."/>
            <person name="Naito M."/>
        </authorList>
    </citation>
    <scope>NUCLEOTIDE SEQUENCE [LARGE SCALE GENOMIC DNA]</scope>
    <source>
        <strain evidence="15 16">DB-B5</strain>
    </source>
</reference>
<evidence type="ECO:0000256" key="10">
    <source>
        <dbReference type="ARBA" id="ARBA00023136"/>
    </source>
</evidence>
<protein>
    <submittedName>
        <fullName evidence="15">PTS transporter subunit EIIC</fullName>
    </submittedName>
</protein>
<evidence type="ECO:0000256" key="11">
    <source>
        <dbReference type="PROSITE-ProRule" id="PRU00421"/>
    </source>
</evidence>
<keyword evidence="7 12" id="KW-0812">Transmembrane</keyword>
<feature type="transmembrane region" description="Helical" evidence="12">
    <location>
        <begin position="242"/>
        <end position="267"/>
    </location>
</feature>
<evidence type="ECO:0000256" key="1">
    <source>
        <dbReference type="ARBA" id="ARBA00004651"/>
    </source>
</evidence>
<feature type="transmembrane region" description="Helical" evidence="12">
    <location>
        <begin position="212"/>
        <end position="230"/>
    </location>
</feature>
<feature type="transmembrane region" description="Helical" evidence="12">
    <location>
        <begin position="144"/>
        <end position="162"/>
    </location>
</feature>
<keyword evidence="8" id="KW-0418">Kinase</keyword>
<dbReference type="Pfam" id="PF02378">
    <property type="entry name" value="PTS_EIIC"/>
    <property type="match status" value="1"/>
</dbReference>
<feature type="transmembrane region" description="Helical" evidence="12">
    <location>
        <begin position="382"/>
        <end position="407"/>
    </location>
</feature>
<evidence type="ECO:0000259" key="13">
    <source>
        <dbReference type="PROSITE" id="PS51098"/>
    </source>
</evidence>
<evidence type="ECO:0000256" key="8">
    <source>
        <dbReference type="ARBA" id="ARBA00022777"/>
    </source>
</evidence>
<evidence type="ECO:0000256" key="12">
    <source>
        <dbReference type="SAM" id="Phobius"/>
    </source>
</evidence>
<evidence type="ECO:0000256" key="7">
    <source>
        <dbReference type="ARBA" id="ARBA00022692"/>
    </source>
</evidence>
<feature type="domain" description="PTS EIIC type-1" evidence="14">
    <location>
        <begin position="103"/>
        <end position="453"/>
    </location>
</feature>
<dbReference type="Pfam" id="PF00367">
    <property type="entry name" value="PTS_EIIB"/>
    <property type="match status" value="1"/>
</dbReference>
<evidence type="ECO:0000256" key="3">
    <source>
        <dbReference type="ARBA" id="ARBA00022475"/>
    </source>
</evidence>
<organism evidence="15 16">
    <name type="scientific">Streptococcus salivarius</name>
    <dbReference type="NCBI Taxonomy" id="1304"/>
    <lineage>
        <taxon>Bacteria</taxon>
        <taxon>Bacillati</taxon>
        <taxon>Bacillota</taxon>
        <taxon>Bacilli</taxon>
        <taxon>Lactobacillales</taxon>
        <taxon>Streptococcaceae</taxon>
        <taxon>Streptococcus</taxon>
    </lineage>
</organism>
<evidence type="ECO:0000256" key="5">
    <source>
        <dbReference type="ARBA" id="ARBA00022679"/>
    </source>
</evidence>
<evidence type="ECO:0000256" key="2">
    <source>
        <dbReference type="ARBA" id="ARBA00022448"/>
    </source>
</evidence>
<dbReference type="RefSeq" id="WP_181670806.1">
    <property type="nucleotide sequence ID" value="NZ_CP054153.1"/>
</dbReference>
<feature type="active site" description="Phosphocysteine intermediate; for EIIB activity" evidence="11">
    <location>
        <position position="26"/>
    </location>
</feature>
<evidence type="ECO:0000313" key="15">
    <source>
        <dbReference type="EMBL" id="QMI51890.1"/>
    </source>
</evidence>
<accession>A0A7L6WNR5</accession>
<dbReference type="SUPFAM" id="SSF55604">
    <property type="entry name" value="Glucose permease domain IIB"/>
    <property type="match status" value="1"/>
</dbReference>
<feature type="transmembrane region" description="Helical" evidence="12">
    <location>
        <begin position="287"/>
        <end position="310"/>
    </location>
</feature>